<dbReference type="AlphaFoldDB" id="A0A4P6ZLD8"/>
<dbReference type="RefSeq" id="WP_133441906.1">
    <property type="nucleotide sequence ID" value="NZ_CP034726.1"/>
</dbReference>
<accession>A0A4P6ZLD8</accession>
<evidence type="ECO:0000313" key="2">
    <source>
        <dbReference type="Proteomes" id="UP000294321"/>
    </source>
</evidence>
<dbReference type="EMBL" id="CP034726">
    <property type="protein sequence ID" value="QBP18347.1"/>
    <property type="molecule type" value="Genomic_DNA"/>
</dbReference>
<name>A0A4P6ZLD8_9LACO</name>
<gene>
    <name evidence="1" type="ORF">ELX58_04175</name>
</gene>
<protein>
    <submittedName>
        <fullName evidence="1">Uncharacterized protein</fullName>
    </submittedName>
</protein>
<proteinExistence type="predicted"/>
<keyword evidence="2" id="KW-1185">Reference proteome</keyword>
<dbReference type="KEGG" id="lji:ELX58_04175"/>
<reference evidence="2" key="1">
    <citation type="submission" date="2018-12" db="EMBL/GenBank/DDBJ databases">
        <title>A new species of lactobacillus.</title>
        <authorList>
            <person name="Jian Y."/>
            <person name="Xin L."/>
            <person name="Hong Z.J."/>
            <person name="Ming L.Z."/>
            <person name="Hong X.Z."/>
        </authorList>
    </citation>
    <scope>NUCLEOTIDE SEQUENCE [LARGE SCALE GENOMIC DNA]</scope>
    <source>
        <strain evidence="2">HSLZ-75</strain>
    </source>
</reference>
<evidence type="ECO:0000313" key="1">
    <source>
        <dbReference type="EMBL" id="QBP18347.1"/>
    </source>
</evidence>
<sequence length="171" mass="19796">MDKTIHLINKLYGNHHYVLDNVADVMGSKTDNQQELNRIEAHGYQPVKAAEEDSHRFSYDNLGYPEDAINNAKRDIQDIEHSKTAQTSRDFQAEIDFDKRQIDRDEKVPAHELVMISRLNNGKITHLSKPMDIEMIYHNTHSSMNEIINRHPNTLAYTAQDAKLDAKRDLE</sequence>
<organism evidence="1 2">
    <name type="scientific">Acetilactobacillus jinshanensis</name>
    <dbReference type="NCBI Taxonomy" id="1720083"/>
    <lineage>
        <taxon>Bacteria</taxon>
        <taxon>Bacillati</taxon>
        <taxon>Bacillota</taxon>
        <taxon>Bacilli</taxon>
        <taxon>Lactobacillales</taxon>
        <taxon>Lactobacillaceae</taxon>
        <taxon>Acetilactobacillus</taxon>
    </lineage>
</organism>
<dbReference type="Proteomes" id="UP000294321">
    <property type="component" value="Chromosome"/>
</dbReference>